<gene>
    <name evidence="2" type="ORF">SAMN05443432_10482</name>
</gene>
<evidence type="ECO:0000313" key="2">
    <source>
        <dbReference type="EMBL" id="SHM00037.1"/>
    </source>
</evidence>
<proteinExistence type="predicted"/>
<evidence type="ECO:0000256" key="1">
    <source>
        <dbReference type="SAM" id="SignalP"/>
    </source>
</evidence>
<dbReference type="AlphaFoldDB" id="A0A1M7F8N6"/>
<feature type="signal peptide" evidence="1">
    <location>
        <begin position="1"/>
        <end position="20"/>
    </location>
</feature>
<feature type="chain" id="PRO_5012409975" description="Secreted protein" evidence="1">
    <location>
        <begin position="21"/>
        <end position="89"/>
    </location>
</feature>
<evidence type="ECO:0000313" key="3">
    <source>
        <dbReference type="Proteomes" id="UP000322545"/>
    </source>
</evidence>
<keyword evidence="3" id="KW-1185">Reference proteome</keyword>
<sequence>MRLSLTLAAGLACLAAPALAQTPVYAFESKHNFCPAGLQPVTVAGAVCCGVPNQHQTYQQAKRHPVAKHYSHRTVKRARTCPEGVKGCF</sequence>
<protein>
    <recommendedName>
        <fullName evidence="4">Secreted protein</fullName>
    </recommendedName>
</protein>
<evidence type="ECO:0008006" key="4">
    <source>
        <dbReference type="Google" id="ProtNLM"/>
    </source>
</evidence>
<dbReference type="Proteomes" id="UP000322545">
    <property type="component" value="Unassembled WGS sequence"/>
</dbReference>
<name>A0A1M7F8N6_9RHOB</name>
<reference evidence="2 3" key="1">
    <citation type="submission" date="2016-11" db="EMBL/GenBank/DDBJ databases">
        <authorList>
            <person name="Varghese N."/>
            <person name="Submissions S."/>
        </authorList>
    </citation>
    <scope>NUCLEOTIDE SEQUENCE [LARGE SCALE GENOMIC DNA]</scope>
    <source>
        <strain evidence="2 3">DSM 28249</strain>
    </source>
</reference>
<accession>A0A1M7F8N6</accession>
<organism evidence="2 3">
    <name type="scientific">Roseovarius litoreus</name>
    <dbReference type="NCBI Taxonomy" id="1155722"/>
    <lineage>
        <taxon>Bacteria</taxon>
        <taxon>Pseudomonadati</taxon>
        <taxon>Pseudomonadota</taxon>
        <taxon>Alphaproteobacteria</taxon>
        <taxon>Rhodobacterales</taxon>
        <taxon>Roseobacteraceae</taxon>
        <taxon>Roseovarius</taxon>
    </lineage>
</organism>
<keyword evidence="1" id="KW-0732">Signal</keyword>
<dbReference type="RefSeq" id="WP_149779282.1">
    <property type="nucleotide sequence ID" value="NZ_FRCB01000004.1"/>
</dbReference>
<dbReference type="EMBL" id="FRCB01000004">
    <property type="protein sequence ID" value="SHM00037.1"/>
    <property type="molecule type" value="Genomic_DNA"/>
</dbReference>